<dbReference type="InterPro" id="IPR039554">
    <property type="entry name" value="HigA2-like_HTH"/>
</dbReference>
<accession>A0A2N5CAI5</accession>
<dbReference type="Gene3D" id="1.10.260.40">
    <property type="entry name" value="lambda repressor-like DNA-binding domains"/>
    <property type="match status" value="1"/>
</dbReference>
<comment type="caution">
    <text evidence="2">The sequence shown here is derived from an EMBL/GenBank/DDBJ whole genome shotgun (WGS) entry which is preliminary data.</text>
</comment>
<dbReference type="OrthoDB" id="129377at2"/>
<proteinExistence type="predicted"/>
<dbReference type="RefSeq" id="WP_101682870.1">
    <property type="nucleotide sequence ID" value="NZ_PJRP01000008.1"/>
</dbReference>
<evidence type="ECO:0000313" key="2">
    <source>
        <dbReference type="EMBL" id="PLP99216.1"/>
    </source>
</evidence>
<dbReference type="EMBL" id="PJRP01000008">
    <property type="protein sequence ID" value="PLP99216.1"/>
    <property type="molecule type" value="Genomic_DNA"/>
</dbReference>
<name>A0A2N5CAI5_9BURK</name>
<evidence type="ECO:0000313" key="3">
    <source>
        <dbReference type="Proteomes" id="UP000234341"/>
    </source>
</evidence>
<gene>
    <name evidence="2" type="ORF">CYJ10_18180</name>
</gene>
<sequence>MFSFVYGPDNVYARLGFVDAEDIPRKAAIVMDLARGLQAARVTLADAAALLRLPQSDLAMLLAGKFQHFRLDELCQWRERVRRLRIKA</sequence>
<dbReference type="InterPro" id="IPR010982">
    <property type="entry name" value="Lambda_DNA-bd_dom_sf"/>
</dbReference>
<organism evidence="2 3">
    <name type="scientific">Cupriavidus pauculus</name>
    <dbReference type="NCBI Taxonomy" id="82633"/>
    <lineage>
        <taxon>Bacteria</taxon>
        <taxon>Pseudomonadati</taxon>
        <taxon>Pseudomonadota</taxon>
        <taxon>Betaproteobacteria</taxon>
        <taxon>Burkholderiales</taxon>
        <taxon>Burkholderiaceae</taxon>
        <taxon>Cupriavidus</taxon>
    </lineage>
</organism>
<dbReference type="GO" id="GO:0003677">
    <property type="term" value="F:DNA binding"/>
    <property type="evidence" value="ECO:0007669"/>
    <property type="project" value="InterPro"/>
</dbReference>
<dbReference type="Proteomes" id="UP000234341">
    <property type="component" value="Unassembled WGS sequence"/>
</dbReference>
<reference evidence="2 3" key="1">
    <citation type="submission" date="2017-12" db="EMBL/GenBank/DDBJ databases">
        <title>Genome sequence of the active heterotrophic nitrifier-denitrifier, Cupriavidus pauculus UM1.</title>
        <authorList>
            <person name="Putonti C."/>
            <person name="Castignetti D."/>
        </authorList>
    </citation>
    <scope>NUCLEOTIDE SEQUENCE [LARGE SCALE GENOMIC DNA]</scope>
    <source>
        <strain evidence="2 3">UM1</strain>
    </source>
</reference>
<feature type="domain" description="HigA2-like helix-turn-helix" evidence="1">
    <location>
        <begin position="11"/>
        <end position="79"/>
    </location>
</feature>
<dbReference type="SUPFAM" id="SSF47413">
    <property type="entry name" value="lambda repressor-like DNA-binding domains"/>
    <property type="match status" value="1"/>
</dbReference>
<dbReference type="Pfam" id="PF13744">
    <property type="entry name" value="HTH_37"/>
    <property type="match status" value="1"/>
</dbReference>
<evidence type="ECO:0000259" key="1">
    <source>
        <dbReference type="Pfam" id="PF13744"/>
    </source>
</evidence>
<dbReference type="AlphaFoldDB" id="A0A2N5CAI5"/>
<protein>
    <submittedName>
        <fullName evidence="2">XRE family transcriptional regulator</fullName>
    </submittedName>
</protein>